<evidence type="ECO:0000313" key="4">
    <source>
        <dbReference type="Proteomes" id="UP000053562"/>
    </source>
</evidence>
<dbReference type="OrthoDB" id="366009at2759"/>
<feature type="region of interest" description="Disordered" evidence="1">
    <location>
        <begin position="158"/>
        <end position="190"/>
    </location>
</feature>
<evidence type="ECO:0000313" key="3">
    <source>
        <dbReference type="EMBL" id="KMZ80184.1"/>
    </source>
</evidence>
<feature type="signal peptide" evidence="2">
    <location>
        <begin position="1"/>
        <end position="22"/>
    </location>
</feature>
<gene>
    <name evidence="3" type="ORF">PVIIG_01964</name>
</gene>
<proteinExistence type="predicted"/>
<feature type="region of interest" description="Disordered" evidence="1">
    <location>
        <begin position="108"/>
        <end position="146"/>
    </location>
</feature>
<sequence>MHCLLFFVLFFFLNLLLPVIYCEKGEILPFGEILSGVADIANVITAKKENASVDPVAASASRINLKIVPSKKLSITKNDLMFLMSEIRQEIRRQMSILEDELEEKERMRKRSSSLWTTSHSAVYAPEESVDNTQEMGSLEEEEREEIENLLDSLNTLDKEDQTTAQPSTSYNVQIGGEEDEQDAQNGTAKGTRFSQKALRNGTTVWRRFCRADLRASARCIGCLSPLLYGHPRTFSFFPFNLPPLETTRPLNKTMSEQLVCIQNGYP</sequence>
<feature type="compositionally biased region" description="Polar residues" evidence="1">
    <location>
        <begin position="163"/>
        <end position="173"/>
    </location>
</feature>
<name>A0A0J9SBC8_PLAVI</name>
<dbReference type="AlphaFoldDB" id="A0A0J9SBC8"/>
<dbReference type="EMBL" id="KQ234304">
    <property type="protein sequence ID" value="KMZ80184.1"/>
    <property type="molecule type" value="Genomic_DNA"/>
</dbReference>
<evidence type="ECO:0000256" key="1">
    <source>
        <dbReference type="SAM" id="MobiDB-lite"/>
    </source>
</evidence>
<reference evidence="3 4" key="1">
    <citation type="submission" date="2011-08" db="EMBL/GenBank/DDBJ databases">
        <title>The Genome Sequence of Plasmodium vivax India VII.</title>
        <authorList>
            <consortium name="The Broad Institute Genome Sequencing Platform"/>
            <consortium name="The Broad Institute Genome Sequencing Center for Infectious Disease"/>
            <person name="Neafsey D."/>
            <person name="Carlton J."/>
            <person name="Barnwell J."/>
            <person name="Collins W."/>
            <person name="Escalante A."/>
            <person name="Mullikin J."/>
            <person name="Saul A."/>
            <person name="Guigo R."/>
            <person name="Camara F."/>
            <person name="Young S.K."/>
            <person name="Zeng Q."/>
            <person name="Gargeya S."/>
            <person name="Fitzgerald M."/>
            <person name="Haas B."/>
            <person name="Abouelleil A."/>
            <person name="Alvarado L."/>
            <person name="Arachchi H.M."/>
            <person name="Berlin A."/>
            <person name="Brown A."/>
            <person name="Chapman S.B."/>
            <person name="Chen Z."/>
            <person name="Dunbar C."/>
            <person name="Freedman E."/>
            <person name="Gearin G."/>
            <person name="Gellesch M."/>
            <person name="Goldberg J."/>
            <person name="Griggs A."/>
            <person name="Gujja S."/>
            <person name="Heiman D."/>
            <person name="Howarth C."/>
            <person name="Larson L."/>
            <person name="Lui A."/>
            <person name="MacDonald P.J.P."/>
            <person name="Montmayeur A."/>
            <person name="Murphy C."/>
            <person name="Neiman D."/>
            <person name="Pearson M."/>
            <person name="Priest M."/>
            <person name="Roberts A."/>
            <person name="Saif S."/>
            <person name="Shea T."/>
            <person name="Shenoy N."/>
            <person name="Sisk P."/>
            <person name="Stolte C."/>
            <person name="Sykes S."/>
            <person name="Wortman J."/>
            <person name="Nusbaum C."/>
            <person name="Birren B."/>
        </authorList>
    </citation>
    <scope>NUCLEOTIDE SEQUENCE [LARGE SCALE GENOMIC DNA]</scope>
    <source>
        <strain evidence="3 4">India VII</strain>
    </source>
</reference>
<protein>
    <recommendedName>
        <fullName evidence="5">Secreted ookinete protein</fullName>
    </recommendedName>
</protein>
<keyword evidence="2" id="KW-0732">Signal</keyword>
<dbReference type="Proteomes" id="UP000053562">
    <property type="component" value="Unassembled WGS sequence"/>
</dbReference>
<organism evidence="3 4">
    <name type="scientific">Plasmodium vivax India VII</name>
    <dbReference type="NCBI Taxonomy" id="1077284"/>
    <lineage>
        <taxon>Eukaryota</taxon>
        <taxon>Sar</taxon>
        <taxon>Alveolata</taxon>
        <taxon>Apicomplexa</taxon>
        <taxon>Aconoidasida</taxon>
        <taxon>Haemosporida</taxon>
        <taxon>Plasmodiidae</taxon>
        <taxon>Plasmodium</taxon>
        <taxon>Plasmodium (Plasmodium)</taxon>
    </lineage>
</organism>
<evidence type="ECO:0008006" key="5">
    <source>
        <dbReference type="Google" id="ProtNLM"/>
    </source>
</evidence>
<evidence type="ECO:0000256" key="2">
    <source>
        <dbReference type="SAM" id="SignalP"/>
    </source>
</evidence>
<accession>A0A0J9SBC8</accession>
<feature type="chain" id="PRO_5005322108" description="Secreted ookinete protein" evidence="2">
    <location>
        <begin position="23"/>
        <end position="267"/>
    </location>
</feature>